<name>F0WQF1_9STRA</name>
<proteinExistence type="predicted"/>
<dbReference type="AlphaFoldDB" id="F0WQF1"/>
<reference evidence="1" key="2">
    <citation type="submission" date="2011-02" db="EMBL/GenBank/DDBJ databases">
        <authorList>
            <person name="MacLean D."/>
        </authorList>
    </citation>
    <scope>NUCLEOTIDE SEQUENCE</scope>
</reference>
<evidence type="ECO:0000313" key="1">
    <source>
        <dbReference type="EMBL" id="CCA23559.1"/>
    </source>
</evidence>
<gene>
    <name evidence="1" type="primary">AlNc14C198G8621</name>
    <name evidence="1" type="ORF">ALNC14_097030</name>
</gene>
<organism evidence="1">
    <name type="scientific">Albugo laibachii Nc14</name>
    <dbReference type="NCBI Taxonomy" id="890382"/>
    <lineage>
        <taxon>Eukaryota</taxon>
        <taxon>Sar</taxon>
        <taxon>Stramenopiles</taxon>
        <taxon>Oomycota</taxon>
        <taxon>Peronosporomycetes</taxon>
        <taxon>Albuginales</taxon>
        <taxon>Albuginaceae</taxon>
        <taxon>Albugo</taxon>
    </lineage>
</organism>
<dbReference type="EMBL" id="FR824243">
    <property type="protein sequence ID" value="CCA23559.1"/>
    <property type="molecule type" value="Genomic_DNA"/>
</dbReference>
<reference evidence="1" key="1">
    <citation type="journal article" date="2011" name="PLoS Biol.">
        <title>Gene gain and loss during evolution of obligate parasitism in the white rust pathogen of Arabidopsis thaliana.</title>
        <authorList>
            <person name="Kemen E."/>
            <person name="Gardiner A."/>
            <person name="Schultz-Larsen T."/>
            <person name="Kemen A.C."/>
            <person name="Balmuth A.L."/>
            <person name="Robert-Seilaniantz A."/>
            <person name="Bailey K."/>
            <person name="Holub E."/>
            <person name="Studholme D.J."/>
            <person name="Maclean D."/>
            <person name="Jones J.D."/>
        </authorList>
    </citation>
    <scope>NUCLEOTIDE SEQUENCE</scope>
</reference>
<protein>
    <submittedName>
        <fullName evidence="1">AlNc14C198G8621 protein</fullName>
    </submittedName>
</protein>
<sequence>MSLWLIGSSSRLSGLPQSFNLLPTSSSYPTAHSGSISCSRRSAVEGIWRLSASSTVLVVEPGL</sequence>
<accession>F0WQF1</accession>
<dbReference type="HOGENOM" id="CLU_2890442_0_0_1"/>